<dbReference type="GO" id="GO:0016020">
    <property type="term" value="C:membrane"/>
    <property type="evidence" value="ECO:0007669"/>
    <property type="project" value="TreeGrafter"/>
</dbReference>
<dbReference type="Proteomes" id="UP000696573">
    <property type="component" value="Unassembled WGS sequence"/>
</dbReference>
<feature type="domain" description="AB hydrolase-1" evidence="3">
    <location>
        <begin position="37"/>
        <end position="304"/>
    </location>
</feature>
<accession>A0A9N9VY81</accession>
<dbReference type="Pfam" id="PF00561">
    <property type="entry name" value="Abhydrolase_1"/>
    <property type="match status" value="1"/>
</dbReference>
<dbReference type="InterPro" id="IPR002410">
    <property type="entry name" value="Peptidase_S33"/>
</dbReference>
<comment type="caution">
    <text evidence="4">The sequence shown here is derived from an EMBL/GenBank/DDBJ whole genome shotgun (WGS) entry which is preliminary data.</text>
</comment>
<dbReference type="GO" id="GO:0008233">
    <property type="term" value="F:peptidase activity"/>
    <property type="evidence" value="ECO:0007669"/>
    <property type="project" value="InterPro"/>
</dbReference>
<dbReference type="InterPro" id="IPR005945">
    <property type="entry name" value="Pro_imino_pep"/>
</dbReference>
<dbReference type="PIRSF" id="PIRSF005539">
    <property type="entry name" value="Pept_S33_TRI_F1"/>
    <property type="match status" value="1"/>
</dbReference>
<dbReference type="InterPro" id="IPR000073">
    <property type="entry name" value="AB_hydrolase_1"/>
</dbReference>
<dbReference type="PANTHER" id="PTHR43798">
    <property type="entry name" value="MONOACYLGLYCEROL LIPASE"/>
    <property type="match status" value="1"/>
</dbReference>
<reference evidence="4" key="1">
    <citation type="submission" date="2021-10" db="EMBL/GenBank/DDBJ databases">
        <authorList>
            <person name="Piombo E."/>
        </authorList>
    </citation>
    <scope>NUCLEOTIDE SEQUENCE</scope>
</reference>
<evidence type="ECO:0000313" key="4">
    <source>
        <dbReference type="EMBL" id="CAH0037028.1"/>
    </source>
</evidence>
<evidence type="ECO:0000313" key="5">
    <source>
        <dbReference type="Proteomes" id="UP000696573"/>
    </source>
</evidence>
<proteinExistence type="inferred from homology"/>
<dbReference type="Gene3D" id="3.40.50.1820">
    <property type="entry name" value="alpha/beta hydrolase"/>
    <property type="match status" value="1"/>
</dbReference>
<dbReference type="OrthoDB" id="190201at2759"/>
<sequence>MIPKEGYIDFKNVSLPCSCSIWYKISGPWPAVGASRPLLTLHGGPGYTHDYMLPLQDLCNAPYNFTVIFFDQLGSGKSTHLRHRLLDYEFWSEEFFLDQVTAVVNYLGIQHNYDLLGHSWGGMLATIHAARQPQGLARLIVANAPVASIYWKEKYYEYRELMPEPYRTILKDPRTMEPKYQDALMIFYKRHFINLDDVPVELKRSWKEIEEDPTASLSAKEKQAVLTIMSLSLDGRLGSDEFEMTGSLANFTAVNDIQQIAAKTLVITGVNEGSDHEESIRIFKQIDGCIHVKFEGSTHFPHFEQRREFIDLIREFLGPRVVDDQIIQV</sequence>
<keyword evidence="5" id="KW-1185">Reference proteome</keyword>
<dbReference type="EMBL" id="CABFNQ020000758">
    <property type="protein sequence ID" value="CAH0037028.1"/>
    <property type="molecule type" value="Genomic_DNA"/>
</dbReference>
<evidence type="ECO:0000259" key="3">
    <source>
        <dbReference type="Pfam" id="PF00561"/>
    </source>
</evidence>
<name>A0A9N9VY81_9HYPO</name>
<organism evidence="4 5">
    <name type="scientific">Clonostachys rhizophaga</name>
    <dbReference type="NCBI Taxonomy" id="160324"/>
    <lineage>
        <taxon>Eukaryota</taxon>
        <taxon>Fungi</taxon>
        <taxon>Dikarya</taxon>
        <taxon>Ascomycota</taxon>
        <taxon>Pezizomycotina</taxon>
        <taxon>Sordariomycetes</taxon>
        <taxon>Hypocreomycetidae</taxon>
        <taxon>Hypocreales</taxon>
        <taxon>Bionectriaceae</taxon>
        <taxon>Clonostachys</taxon>
    </lineage>
</organism>
<dbReference type="AlphaFoldDB" id="A0A9N9VY81"/>
<dbReference type="InterPro" id="IPR050266">
    <property type="entry name" value="AB_hydrolase_sf"/>
</dbReference>
<keyword evidence="2" id="KW-0378">Hydrolase</keyword>
<evidence type="ECO:0000256" key="1">
    <source>
        <dbReference type="ARBA" id="ARBA00010088"/>
    </source>
</evidence>
<comment type="similarity">
    <text evidence="1">Belongs to the peptidase S33 family.</text>
</comment>
<gene>
    <name evidence="4" type="ORF">CRHIZ90672A_00010567</name>
</gene>
<dbReference type="PANTHER" id="PTHR43798:SF33">
    <property type="entry name" value="HYDROLASE, PUTATIVE (AFU_ORTHOLOGUE AFUA_2G14860)-RELATED"/>
    <property type="match status" value="1"/>
</dbReference>
<dbReference type="InterPro" id="IPR029058">
    <property type="entry name" value="AB_hydrolase_fold"/>
</dbReference>
<dbReference type="PRINTS" id="PR00793">
    <property type="entry name" value="PROAMNOPTASE"/>
</dbReference>
<dbReference type="GO" id="GO:0006508">
    <property type="term" value="P:proteolysis"/>
    <property type="evidence" value="ECO:0007669"/>
    <property type="project" value="InterPro"/>
</dbReference>
<protein>
    <recommendedName>
        <fullName evidence="3">AB hydrolase-1 domain-containing protein</fullName>
    </recommendedName>
</protein>
<dbReference type="SUPFAM" id="SSF53474">
    <property type="entry name" value="alpha/beta-Hydrolases"/>
    <property type="match status" value="1"/>
</dbReference>
<evidence type="ECO:0000256" key="2">
    <source>
        <dbReference type="ARBA" id="ARBA00022801"/>
    </source>
</evidence>